<dbReference type="Proteomes" id="UP000494040">
    <property type="component" value="Unassembled WGS sequence"/>
</dbReference>
<dbReference type="PANTHER" id="PTHR11410">
    <property type="entry name" value="ATP SYNTHASE SUBUNIT A"/>
    <property type="match status" value="1"/>
</dbReference>
<evidence type="ECO:0000256" key="2">
    <source>
        <dbReference type="ARBA" id="ARBA00006810"/>
    </source>
</evidence>
<keyword evidence="7 12" id="KW-1133">Transmembrane helix</keyword>
<dbReference type="PROSITE" id="PS00449">
    <property type="entry name" value="ATPASE_A"/>
    <property type="match status" value="1"/>
</dbReference>
<evidence type="ECO:0000256" key="10">
    <source>
        <dbReference type="ARBA" id="ARBA00023310"/>
    </source>
</evidence>
<keyword evidence="3" id="KW-0813">Transport</keyword>
<dbReference type="EnsemblMetazoa" id="GeneID_27787578_df_mr">
    <property type="protein sequence ID" value="YP_009250835.1"/>
    <property type="gene ID" value="GeneID_27787578"/>
</dbReference>
<comment type="similarity">
    <text evidence="2">Belongs to the ATPase A chain family.</text>
</comment>
<keyword evidence="6" id="KW-0375">Hydrogen ion transport</keyword>
<dbReference type="InterPro" id="IPR000568">
    <property type="entry name" value="ATP_synth_F0_asu"/>
</dbReference>
<dbReference type="PANTHER" id="PTHR11410:SF0">
    <property type="entry name" value="ATP SYNTHASE SUBUNIT A"/>
    <property type="match status" value="1"/>
</dbReference>
<gene>
    <name evidence="13" type="primary">ATP6</name>
    <name evidence="14" type="synonym">27787578</name>
</gene>
<evidence type="ECO:0000256" key="1">
    <source>
        <dbReference type="ARBA" id="ARBA00004141"/>
    </source>
</evidence>
<dbReference type="PRINTS" id="PR00123">
    <property type="entry name" value="ATPASEA"/>
</dbReference>
<dbReference type="CTD" id="4508"/>
<dbReference type="EMBL" id="KU350871">
    <property type="protein sequence ID" value="AMY59994.1"/>
    <property type="molecule type" value="Genomic_DNA"/>
</dbReference>
<keyword evidence="9 12" id="KW-0472">Membrane</keyword>
<keyword evidence="13" id="KW-0496">Mitochondrion</keyword>
<evidence type="ECO:0000256" key="3">
    <source>
        <dbReference type="ARBA" id="ARBA00022448"/>
    </source>
</evidence>
<feature type="transmembrane region" description="Helical" evidence="12">
    <location>
        <begin position="20"/>
        <end position="49"/>
    </location>
</feature>
<dbReference type="SUPFAM" id="SSF81336">
    <property type="entry name" value="F1F0 ATP synthase subunit A"/>
    <property type="match status" value="1"/>
</dbReference>
<evidence type="ECO:0000256" key="5">
    <source>
        <dbReference type="ARBA" id="ARBA00022692"/>
    </source>
</evidence>
<feature type="transmembrane region" description="Helical" evidence="12">
    <location>
        <begin position="70"/>
        <end position="92"/>
    </location>
</feature>
<evidence type="ECO:0000256" key="12">
    <source>
        <dbReference type="SAM" id="Phobius"/>
    </source>
</evidence>
<keyword evidence="8" id="KW-0406">Ion transport</keyword>
<keyword evidence="10" id="KW-0066">ATP synthesis</keyword>
<comment type="subcellular location">
    <subcellularLocation>
        <location evidence="1">Membrane</location>
        <topology evidence="1">Multi-pass membrane protein</topology>
    </subcellularLocation>
    <subcellularLocation>
        <location evidence="11">Mitochondrion inner membrane</location>
        <topology evidence="11">Multi-pass membrane protein</topology>
    </subcellularLocation>
</comment>
<dbReference type="VEuPathDB" id="VectorBase:GeneID_27787578"/>
<dbReference type="NCBIfam" id="TIGR01131">
    <property type="entry name" value="ATP_synt_6_or_A"/>
    <property type="match status" value="1"/>
</dbReference>
<keyword evidence="4" id="KW-0138">CF(0)</keyword>
<dbReference type="GO" id="GO:0005743">
    <property type="term" value="C:mitochondrial inner membrane"/>
    <property type="evidence" value="ECO:0007669"/>
    <property type="project" value="UniProtKB-SubCell"/>
</dbReference>
<dbReference type="InterPro" id="IPR045083">
    <property type="entry name" value="ATP_synth_F0_asu_bact/mt"/>
</dbReference>
<geneLocation type="mitochondrion" evidence="13"/>
<evidence type="ECO:0000256" key="7">
    <source>
        <dbReference type="ARBA" id="ARBA00022989"/>
    </source>
</evidence>
<evidence type="ECO:0000256" key="8">
    <source>
        <dbReference type="ARBA" id="ARBA00023065"/>
    </source>
</evidence>
<dbReference type="GeneID" id="27787578"/>
<evidence type="ECO:0000313" key="13">
    <source>
        <dbReference type="EMBL" id="AMY59994.1"/>
    </source>
</evidence>
<dbReference type="Gene3D" id="1.20.120.220">
    <property type="entry name" value="ATP synthase, F0 complex, subunit A"/>
    <property type="match status" value="1"/>
</dbReference>
<dbReference type="RefSeq" id="YP_009250835.1">
    <property type="nucleotide sequence ID" value="NC_030043.1"/>
</dbReference>
<evidence type="ECO:0000313" key="14">
    <source>
        <dbReference type="EnsemblMetazoa" id="YP_009250835.1"/>
    </source>
</evidence>
<keyword evidence="15" id="KW-1185">Reference proteome</keyword>
<dbReference type="InterPro" id="IPR035908">
    <property type="entry name" value="F0_ATP_A_sf"/>
</dbReference>
<evidence type="ECO:0000313" key="15">
    <source>
        <dbReference type="Proteomes" id="UP000494040"/>
    </source>
</evidence>
<dbReference type="CDD" id="cd00310">
    <property type="entry name" value="ATP-synt_Fo_a_6"/>
    <property type="match status" value="1"/>
</dbReference>
<evidence type="ECO:0000256" key="6">
    <source>
        <dbReference type="ARBA" id="ARBA00022781"/>
    </source>
</evidence>
<protein>
    <recommendedName>
        <fullName evidence="11">ATP synthase subunit a</fullName>
    </recommendedName>
</protein>
<feature type="transmembrane region" description="Helical" evidence="12">
    <location>
        <begin position="184"/>
        <end position="209"/>
    </location>
</feature>
<evidence type="ECO:0000256" key="4">
    <source>
        <dbReference type="ARBA" id="ARBA00022547"/>
    </source>
</evidence>
<feature type="transmembrane region" description="Helical" evidence="12">
    <location>
        <begin position="156"/>
        <end position="178"/>
    </location>
</feature>
<dbReference type="GO" id="GO:0045259">
    <property type="term" value="C:proton-transporting ATP synthase complex"/>
    <property type="evidence" value="ECO:0007669"/>
    <property type="project" value="UniProtKB-KW"/>
</dbReference>
<keyword evidence="5 12" id="KW-0812">Transmembrane</keyword>
<dbReference type="GO" id="GO:0046933">
    <property type="term" value="F:proton-transporting ATP synthase activity, rotational mechanism"/>
    <property type="evidence" value="ECO:0007669"/>
    <property type="project" value="TreeGrafter"/>
</dbReference>
<dbReference type="InterPro" id="IPR023011">
    <property type="entry name" value="ATP_synth_F0_asu_AS"/>
</dbReference>
<dbReference type="KEGG" id="clec:27787578"/>
<reference evidence="14" key="2">
    <citation type="submission" date="2022-01" db="UniProtKB">
        <authorList>
            <consortium name="EnsemblMetazoa"/>
        </authorList>
    </citation>
    <scope>IDENTIFICATION</scope>
</reference>
<sequence length="258" mass="29820">MMANLFSSFDPSTSIISSLNWYSTIIGLMMIPPMYWTTPSRITMLFILLYYKLYTEFKITMSKPNAKMNLMMISMFMFILTNNMMGLLPYVFTSSSHMVYSLSLSLPLWLALMMYTWINFTNKTFTHMLPNGTPALLMPFLVCIETVSNIIRPMSLAIRLTANMIAGHLFMVLLGNLIVHSEHYMLIVITQTLLMMFELCVSFIQAYVFTTLSTLYIKEVAYETSQKPPMSYSSLQPLAFNWINWSININLRNSYLIS</sequence>
<name>A0A342KAD1_CIMLE</name>
<dbReference type="AlphaFoldDB" id="A0A342KAD1"/>
<evidence type="ECO:0000256" key="9">
    <source>
        <dbReference type="ARBA" id="ARBA00023136"/>
    </source>
</evidence>
<dbReference type="OrthoDB" id="10068504at2759"/>
<reference evidence="13" key="1">
    <citation type="journal article" date="2016" name="Mitochondrial DNA Part B Resour">
        <title>The mitogenome of the bed bug Cimex lectularius (Hemiptera: Cimicidae).</title>
        <authorList>
            <person name="Kolokotronis S.-O."/>
            <person name="Foox J."/>
            <person name="Rosenfeld J.A."/>
            <person name="Brugler M.R."/>
            <person name="Reeves D."/>
            <person name="Benoit J.B."/>
            <person name="Booth W."/>
            <person name="Robinson G."/>
            <person name="Steffen M."/>
            <person name="Palli S.R."/>
            <person name="Schal C."/>
            <person name="Richards S."/>
            <person name="Sorkin L.N."/>
            <person name="Amato G."/>
            <person name="Mason C.E."/>
            <person name="Siddall M.E."/>
            <person name="DeSalle R."/>
        </authorList>
    </citation>
    <scope>NUCLEOTIDE SEQUENCE</scope>
    <source>
        <strain evidence="13">Har-73</strain>
    </source>
</reference>
<feature type="transmembrane region" description="Helical" evidence="12">
    <location>
        <begin position="98"/>
        <end position="118"/>
    </location>
</feature>
<proteinExistence type="inferred from homology"/>
<accession>A0A342KAD1</accession>
<dbReference type="Pfam" id="PF00119">
    <property type="entry name" value="ATP-synt_A"/>
    <property type="match status" value="1"/>
</dbReference>
<evidence type="ECO:0000256" key="11">
    <source>
        <dbReference type="RuleBase" id="RU004450"/>
    </source>
</evidence>
<organism evidence="13">
    <name type="scientific">Cimex lectularius</name>
    <name type="common">Bed bug</name>
    <name type="synonym">Acanthia lectularia</name>
    <dbReference type="NCBI Taxonomy" id="79782"/>
    <lineage>
        <taxon>Eukaryota</taxon>
        <taxon>Metazoa</taxon>
        <taxon>Ecdysozoa</taxon>
        <taxon>Arthropoda</taxon>
        <taxon>Hexapoda</taxon>
        <taxon>Insecta</taxon>
        <taxon>Pterygota</taxon>
        <taxon>Neoptera</taxon>
        <taxon>Paraneoptera</taxon>
        <taxon>Hemiptera</taxon>
        <taxon>Heteroptera</taxon>
        <taxon>Panheteroptera</taxon>
        <taxon>Cimicomorpha</taxon>
        <taxon>Cimicidae</taxon>
        <taxon>Cimex</taxon>
    </lineage>
</organism>